<gene>
    <name evidence="2" type="ORF">DYI23_21305</name>
</gene>
<reference evidence="2" key="2">
    <citation type="journal article" date="2021" name="Microorganisms">
        <title>Bacterial Dimethylsulfoniopropionate Biosynthesis in the East China Sea.</title>
        <authorList>
            <person name="Liu J."/>
            <person name="Zhang Y."/>
            <person name="Liu J."/>
            <person name="Zhong H."/>
            <person name="Williams B.T."/>
            <person name="Zheng Y."/>
            <person name="Curson A.R.J."/>
            <person name="Sun C."/>
            <person name="Sun H."/>
            <person name="Song D."/>
            <person name="Wagner Mackenzie B."/>
            <person name="Bermejo Martinez A."/>
            <person name="Todd J.D."/>
            <person name="Zhang X.H."/>
        </authorList>
    </citation>
    <scope>NUCLEOTIDE SEQUENCE</scope>
    <source>
        <strain evidence="2">AESS21</strain>
    </source>
</reference>
<accession>A0A944GVH1</accession>
<dbReference type="InterPro" id="IPR045079">
    <property type="entry name" value="Oxoprolinase-like"/>
</dbReference>
<dbReference type="PANTHER" id="PTHR11365">
    <property type="entry name" value="5-OXOPROLINASE RELATED"/>
    <property type="match status" value="1"/>
</dbReference>
<dbReference type="Proteomes" id="UP000705379">
    <property type="component" value="Unassembled WGS sequence"/>
</dbReference>
<feature type="domain" description="Hydantoinase B/oxoprolinase" evidence="1">
    <location>
        <begin position="7"/>
        <end position="529"/>
    </location>
</feature>
<dbReference type="GO" id="GO:0005829">
    <property type="term" value="C:cytosol"/>
    <property type="evidence" value="ECO:0007669"/>
    <property type="project" value="TreeGrafter"/>
</dbReference>
<name>A0A944GVH1_9HYPH</name>
<comment type="caution">
    <text evidence="2">The sequence shown here is derived from an EMBL/GenBank/DDBJ whole genome shotgun (WGS) entry which is preliminary data.</text>
</comment>
<evidence type="ECO:0000259" key="1">
    <source>
        <dbReference type="Pfam" id="PF02538"/>
    </source>
</evidence>
<dbReference type="RefSeq" id="WP_213218104.1">
    <property type="nucleotide sequence ID" value="NZ_QTKU01000008.1"/>
</dbReference>
<dbReference type="Pfam" id="PF02538">
    <property type="entry name" value="Hydantoinase_B"/>
    <property type="match status" value="1"/>
</dbReference>
<organism evidence="2 3">
    <name type="scientific">Roseibium polysiphoniae</name>
    <dbReference type="NCBI Taxonomy" id="2571221"/>
    <lineage>
        <taxon>Bacteria</taxon>
        <taxon>Pseudomonadati</taxon>
        <taxon>Pseudomonadota</taxon>
        <taxon>Alphaproteobacteria</taxon>
        <taxon>Hyphomicrobiales</taxon>
        <taxon>Stappiaceae</taxon>
        <taxon>Roseibium</taxon>
    </lineage>
</organism>
<protein>
    <submittedName>
        <fullName evidence="2">Hydantoinase B/oxoprolinase family protein</fullName>
    </submittedName>
</protein>
<reference evidence="2" key="1">
    <citation type="submission" date="2018-08" db="EMBL/GenBank/DDBJ databases">
        <authorList>
            <person name="Jin W."/>
            <person name="Wang H."/>
            <person name="Yang Y."/>
            <person name="Li M."/>
            <person name="Liu J."/>
        </authorList>
    </citation>
    <scope>NUCLEOTIDE SEQUENCE</scope>
    <source>
        <strain evidence="2">AESS21</strain>
    </source>
</reference>
<dbReference type="PANTHER" id="PTHR11365:SF23">
    <property type="entry name" value="HYPOTHETICAL 5-OXOPROLINASE (EUROFUNG)-RELATED"/>
    <property type="match status" value="1"/>
</dbReference>
<dbReference type="GO" id="GO:0017168">
    <property type="term" value="F:5-oxoprolinase (ATP-hydrolyzing) activity"/>
    <property type="evidence" value="ECO:0007669"/>
    <property type="project" value="TreeGrafter"/>
</dbReference>
<dbReference type="GO" id="GO:0006749">
    <property type="term" value="P:glutathione metabolic process"/>
    <property type="evidence" value="ECO:0007669"/>
    <property type="project" value="TreeGrafter"/>
</dbReference>
<dbReference type="EMBL" id="QTKU01000008">
    <property type="protein sequence ID" value="MBS8262776.1"/>
    <property type="molecule type" value="Genomic_DNA"/>
</dbReference>
<evidence type="ECO:0000313" key="2">
    <source>
        <dbReference type="EMBL" id="MBS8262776.1"/>
    </source>
</evidence>
<dbReference type="InterPro" id="IPR003692">
    <property type="entry name" value="Hydantoinase_B"/>
</dbReference>
<evidence type="ECO:0000313" key="3">
    <source>
        <dbReference type="Proteomes" id="UP000705379"/>
    </source>
</evidence>
<proteinExistence type="predicted"/>
<dbReference type="AlphaFoldDB" id="A0A944GVH1"/>
<sequence length="560" mass="60591">MSGKTLDPISLEIAWNGLKSITDECFLTLMRSAFSTNVKERHDHSTAIADADGRLIVQAEQALPIHLASMGGLVRHIVERYGDSIAPGDMFIANDPHVAGGTHLPDINTAMPVFKDDRLIGFIANIVHHADVGGAAVGSMSGGLDEIYKEGLRIPIVRLYRKGVLQDDILRLLLLNMRLPDERRGDLNAQIAACKLGVARLGDMLERYGADYLTLAFDEIVERTQKRMRAAITSLPDGVYAFEDVTDDDGLGTEDIRIKLEIRKQGDGITFDFTGSDPQVPGNFNLTMNGTQSAVCYSLKALLDPDVPNNHGVIESVDIVAPEGTIVNCVAPASVALRLNTSQRLVDVILGAFAEVLPERVIGAANGANTSAVFAGIDPKSGQQYVYLETLGGGMGGRMTKDGKDGVQVHITNTSNLPVEAIEMEYPLRVEEYALVENSGGAGKHRGGLGIRRTIRPIGHECEFNGVGERFRHAPWGILGGQPGTPGRFYLLDDQGRKQTLPPKASGIRITPETAAVIETPGAGGYGEPKERVAQLVEEDRRSGKFSDEYMRDYYVTSNS</sequence>